<comment type="caution">
    <text evidence="5">The sequence shown here is derived from an EMBL/GenBank/DDBJ whole genome shotgun (WGS) entry which is preliminary data.</text>
</comment>
<dbReference type="RefSeq" id="WP_071793977.1">
    <property type="nucleotide sequence ID" value="NZ_LZDD01000002.1"/>
</dbReference>
<dbReference type="GO" id="GO:0006310">
    <property type="term" value="P:DNA recombination"/>
    <property type="evidence" value="ECO:0007669"/>
    <property type="project" value="UniProtKB-KW"/>
</dbReference>
<dbReference type="Pfam" id="PF14657">
    <property type="entry name" value="Arm-DNA-bind_4"/>
    <property type="match status" value="1"/>
</dbReference>
<evidence type="ECO:0000313" key="6">
    <source>
        <dbReference type="Proteomes" id="UP000182015"/>
    </source>
</evidence>
<dbReference type="InterPro" id="IPR011010">
    <property type="entry name" value="DNA_brk_join_enz"/>
</dbReference>
<dbReference type="PANTHER" id="PTHR30349">
    <property type="entry name" value="PHAGE INTEGRASE-RELATED"/>
    <property type="match status" value="1"/>
</dbReference>
<dbReference type="Proteomes" id="UP000182015">
    <property type="component" value="Unassembled WGS sequence"/>
</dbReference>
<gene>
    <name evidence="5" type="ORF">A9Q68_06975</name>
</gene>
<proteinExistence type="inferred from homology"/>
<evidence type="ECO:0000313" key="5">
    <source>
        <dbReference type="EMBL" id="OJF71724.1"/>
    </source>
</evidence>
<dbReference type="STRING" id="1856638.A9Q68_06975"/>
<feature type="domain" description="Tyr recombinase" evidence="4">
    <location>
        <begin position="171"/>
        <end position="378"/>
    </location>
</feature>
<evidence type="ECO:0000256" key="1">
    <source>
        <dbReference type="ARBA" id="ARBA00008857"/>
    </source>
</evidence>
<dbReference type="AlphaFoldDB" id="A0A1L8MLS3"/>
<dbReference type="InterPro" id="IPR002104">
    <property type="entry name" value="Integrase_catalytic"/>
</dbReference>
<reference evidence="6" key="1">
    <citation type="submission" date="2016-06" db="EMBL/GenBank/DDBJ databases">
        <authorList>
            <person name="de Vries S.P.W."/>
            <person name="Hadjirin N.F."/>
            <person name="Lay E.M."/>
            <person name="Zadoks R.N."/>
            <person name="Peacock S.J."/>
            <person name="Parkhill J."/>
            <person name="Grant A.J."/>
            <person name="Mcdougall S."/>
            <person name="Holmes M.A."/>
        </authorList>
    </citation>
    <scope>NUCLEOTIDE SEQUENCE [LARGE SCALE GENOMIC DNA]</scope>
    <source>
        <strain evidence="6">NZ1587</strain>
    </source>
</reference>
<dbReference type="EMBL" id="LZDD01000002">
    <property type="protein sequence ID" value="OJF71724.1"/>
    <property type="molecule type" value="Genomic_DNA"/>
</dbReference>
<dbReference type="GO" id="GO:0003677">
    <property type="term" value="F:DNA binding"/>
    <property type="evidence" value="ECO:0007669"/>
    <property type="project" value="UniProtKB-KW"/>
</dbReference>
<keyword evidence="3" id="KW-0233">DNA recombination</keyword>
<dbReference type="InterPro" id="IPR028259">
    <property type="entry name" value="AP2-like_int_N"/>
</dbReference>
<dbReference type="CDD" id="cd01189">
    <property type="entry name" value="INT_ICEBs1_C_like"/>
    <property type="match status" value="1"/>
</dbReference>
<dbReference type="Gene3D" id="1.10.443.10">
    <property type="entry name" value="Intergrase catalytic core"/>
    <property type="match status" value="1"/>
</dbReference>
<comment type="similarity">
    <text evidence="1">Belongs to the 'phage' integrase family.</text>
</comment>
<organism evidence="5 6">
    <name type="scientific">Streptococcus bovimastitidis</name>
    <dbReference type="NCBI Taxonomy" id="1856638"/>
    <lineage>
        <taxon>Bacteria</taxon>
        <taxon>Bacillati</taxon>
        <taxon>Bacillota</taxon>
        <taxon>Bacilli</taxon>
        <taxon>Lactobacillales</taxon>
        <taxon>Streptococcaceae</taxon>
        <taxon>Streptococcus</taxon>
    </lineage>
</organism>
<evidence type="ECO:0000256" key="3">
    <source>
        <dbReference type="ARBA" id="ARBA00023172"/>
    </source>
</evidence>
<keyword evidence="6" id="KW-1185">Reference proteome</keyword>
<dbReference type="InterPro" id="IPR013762">
    <property type="entry name" value="Integrase-like_cat_sf"/>
</dbReference>
<dbReference type="OrthoDB" id="9803188at2"/>
<dbReference type="Pfam" id="PF00589">
    <property type="entry name" value="Phage_integrase"/>
    <property type="match status" value="1"/>
</dbReference>
<evidence type="ECO:0000256" key="2">
    <source>
        <dbReference type="ARBA" id="ARBA00023125"/>
    </source>
</evidence>
<dbReference type="Gene3D" id="1.10.150.130">
    <property type="match status" value="1"/>
</dbReference>
<dbReference type="GO" id="GO:0015074">
    <property type="term" value="P:DNA integration"/>
    <property type="evidence" value="ECO:0007669"/>
    <property type="project" value="InterPro"/>
</dbReference>
<dbReference type="PROSITE" id="PS51898">
    <property type="entry name" value="TYR_RECOMBINASE"/>
    <property type="match status" value="1"/>
</dbReference>
<dbReference type="InterPro" id="IPR050090">
    <property type="entry name" value="Tyrosine_recombinase_XerCD"/>
</dbReference>
<sequence length="383" mass="45597">MTVTRQKNKKWKVDISDGYNPITGEQRRHRKTDFKSRREAEQYEADYRLNKLHQVSYKDRISVEYLYGLVRIEDKLRGNKRGTIDTQESYFRQYVSTYFSKADMSKVTIYDIKDYRDWLKSQPSIKGGNLSNSHVNQQMIFVHKLFEVAVNNQLRQDNPCSGIRRLPEKHKEMNYYTPEQFKQFDSVFKEDEYSFQLLYRLLMYTGVRMGEALALTWNNVNLVEKYIDIQYSAYYRNNKLHIGTVKTTQSNRRIYIHDAFVTELKEWKYKQKVILKDFTNDLESLQIFQSTPEVLTTPNISNFRIILKKRLSPNIVLIRNHDFRHSHAAFLISQGLRNVEGKDYIFFTLMKRLGHSSINTTINVYSHLFPTQQKEIASAFDNF</sequence>
<name>A0A1L8MLS3_9STRE</name>
<evidence type="ECO:0000259" key="4">
    <source>
        <dbReference type="PROSITE" id="PS51898"/>
    </source>
</evidence>
<keyword evidence="2" id="KW-0238">DNA-binding</keyword>
<dbReference type="SUPFAM" id="SSF56349">
    <property type="entry name" value="DNA breaking-rejoining enzymes"/>
    <property type="match status" value="1"/>
</dbReference>
<dbReference type="PANTHER" id="PTHR30349:SF64">
    <property type="entry name" value="PROPHAGE INTEGRASE INTD-RELATED"/>
    <property type="match status" value="1"/>
</dbReference>
<accession>A0A1L8MLS3</accession>
<protein>
    <submittedName>
        <fullName evidence="5">Recombinase XerC</fullName>
    </submittedName>
</protein>
<dbReference type="InterPro" id="IPR010998">
    <property type="entry name" value="Integrase_recombinase_N"/>
</dbReference>